<evidence type="ECO:0000313" key="2">
    <source>
        <dbReference type="EMBL" id="KAK2597492.1"/>
    </source>
</evidence>
<gene>
    <name evidence="2" type="ORF">N8I77_012274</name>
</gene>
<sequence length="142" mass="15466">MPLVSPRIRIRRAWGLWLTGTMVCTHIAAKFPTNPTWAVAGRSRGRLEKLAAKLRKEYPDRVQPSQKMRSSHFKVVAPDVTQSLGEVIGRGGGGARCASAALSTQLMEKPSAEVPTLIRDWVANYHEQVKAKGVAGGGTTKF</sequence>
<comment type="caution">
    <text evidence="2">The sequence shown here is derived from an EMBL/GenBank/DDBJ whole genome shotgun (WGS) entry which is preliminary data.</text>
</comment>
<feature type="chain" id="PRO_5042172364" evidence="1">
    <location>
        <begin position="30"/>
        <end position="142"/>
    </location>
</feature>
<evidence type="ECO:0000256" key="1">
    <source>
        <dbReference type="SAM" id="SignalP"/>
    </source>
</evidence>
<accession>A0AAD9VX43</accession>
<dbReference type="AlphaFoldDB" id="A0AAD9VX43"/>
<dbReference type="Proteomes" id="UP001265746">
    <property type="component" value="Unassembled WGS sequence"/>
</dbReference>
<reference evidence="2" key="1">
    <citation type="submission" date="2023-06" db="EMBL/GenBank/DDBJ databases">
        <authorList>
            <person name="Noh H."/>
        </authorList>
    </citation>
    <scope>NUCLEOTIDE SEQUENCE</scope>
    <source>
        <strain evidence="2">DUCC20226</strain>
    </source>
</reference>
<dbReference type="EMBL" id="JAUJFL010000009">
    <property type="protein sequence ID" value="KAK2597492.1"/>
    <property type="molecule type" value="Genomic_DNA"/>
</dbReference>
<evidence type="ECO:0000313" key="3">
    <source>
        <dbReference type="Proteomes" id="UP001265746"/>
    </source>
</evidence>
<feature type="signal peptide" evidence="1">
    <location>
        <begin position="1"/>
        <end position="29"/>
    </location>
</feature>
<protein>
    <submittedName>
        <fullName evidence="2">Uncharacterized protein</fullName>
    </submittedName>
</protein>
<name>A0AAD9VX43_PHOAM</name>
<keyword evidence="1" id="KW-0732">Signal</keyword>
<organism evidence="2 3">
    <name type="scientific">Phomopsis amygdali</name>
    <name type="common">Fusicoccum amygdali</name>
    <dbReference type="NCBI Taxonomy" id="1214568"/>
    <lineage>
        <taxon>Eukaryota</taxon>
        <taxon>Fungi</taxon>
        <taxon>Dikarya</taxon>
        <taxon>Ascomycota</taxon>
        <taxon>Pezizomycotina</taxon>
        <taxon>Sordariomycetes</taxon>
        <taxon>Sordariomycetidae</taxon>
        <taxon>Diaporthales</taxon>
        <taxon>Diaporthaceae</taxon>
        <taxon>Diaporthe</taxon>
    </lineage>
</organism>
<proteinExistence type="predicted"/>
<keyword evidence="3" id="KW-1185">Reference proteome</keyword>